<dbReference type="Pfam" id="PF17403">
    <property type="entry name" value="Nrap_D2"/>
    <property type="match status" value="1"/>
</dbReference>
<dbReference type="GO" id="GO:0032545">
    <property type="term" value="C:CURI complex"/>
    <property type="evidence" value="ECO:0007669"/>
    <property type="project" value="TreeGrafter"/>
</dbReference>
<evidence type="ECO:0000313" key="12">
    <source>
        <dbReference type="EMBL" id="KAK0528688.1"/>
    </source>
</evidence>
<evidence type="ECO:0000259" key="9">
    <source>
        <dbReference type="Pfam" id="PF17405"/>
    </source>
</evidence>
<keyword evidence="3" id="KW-0694">RNA-binding</keyword>
<accession>A0AAN6G997</accession>
<dbReference type="InterPro" id="IPR035369">
    <property type="entry name" value="Nrap_D4"/>
</dbReference>
<feature type="domain" description="Nrap protein" evidence="7">
    <location>
        <begin position="426"/>
        <end position="602"/>
    </location>
</feature>
<organism evidence="12 13">
    <name type="scientific">Tilletia horrida</name>
    <dbReference type="NCBI Taxonomy" id="155126"/>
    <lineage>
        <taxon>Eukaryota</taxon>
        <taxon>Fungi</taxon>
        <taxon>Dikarya</taxon>
        <taxon>Basidiomycota</taxon>
        <taxon>Ustilaginomycotina</taxon>
        <taxon>Exobasidiomycetes</taxon>
        <taxon>Tilletiales</taxon>
        <taxon>Tilletiaceae</taxon>
        <taxon>Tilletia</taxon>
    </lineage>
</organism>
<evidence type="ECO:0000259" key="8">
    <source>
        <dbReference type="Pfam" id="PF17404"/>
    </source>
</evidence>
<feature type="domain" description="Nrap protein" evidence="10">
    <location>
        <begin position="998"/>
        <end position="1185"/>
    </location>
</feature>
<sequence length="1324" mass="143672">MPALKRKASENAKTGGGTRNGATNKPATHKKPKTAPPPPPDSDDEDDDFDTEDDNGDDDFDDGEDLMATAMKGAEQHEESASDDGNDDSEEADEDGFEDLEAEEEKGKAAASGQDEDGSQAAAAGPAPPSKAQQKRAGTGLYALPTAGEIQSLKETAQLYKNNVLRLQIEEMLPAVRPAYSKSAPLDLVLRHLKLRLDALKPITPQPLPAALKALSKAYPRTKVNVPFTDPQPKLDAPHHFGFEKPTNMTLVGSWPIRTAVKRGDGFDVDVAVTMPSSLFQEKDYLNYRYAHKRAYYLAVLGAALADPASDKGETALGVKVSYQFANGDPRRPILVLESKKEAPEEINFHKLRATIRLFPSHEPTLFPHGRLAPSRNCVRVASGDDLGDQAAKQPATPRYNACVLMDSLAVPHLVFLHSIAASCPAFGDACALLKTWAFKRGFGAGTVRKVAKGGQRRLVYGSSDIRFILTMALAHLLCGDFVSQSAPGASRPARPRLLNSFNAFQLFRGVLDWLGTHDFATKPVRMRESEQLQFCTRSDKIPFEEFQQHFDRVLVDPTGSINLLASFTAGSFETLQAEARRTFGLLGVEDRDDVFDTLFMQDFSAPVLSFDEVAHISIGGAAEADAVKLADHGSPFHATAAALNATVRQALTTRAHRTAVVLNADEPGYANWALDARPSPFSGALELGIVLDAEQATRLVDHGPAPDDAAAATAFREFWGKLAELRRFKDGRIIESVVWEGSGPKSAIPRRIVRHVLQLHHGIQAARIAFVAEAFEGLLEPSSQLPKDAFLPVPVVGANRFQHVQASFDGLVKQLRALEGLPLTLVSVLPAAAALRGTSTFVPQALNLGGLGTSDVPDCASYLPAQNIILVFESSPKWPDDLEALQAMKAAFLETLARLIPANLPGTRTSAVFDDDAATSSIQDQVALDIITPTGYAFRARIQCERERRLLEEIIAEKRYNTPREQRQASLALARYTHRFVTASRHHTAMAAVSHRYPAFGESVRLLKRWISAQMLSDHVPEELLELIAVELFATAGGAAPSSGPAGFAALLKRLGSWRWKEEPITVPLFSVAGAEDEMKLRQNGNGLALAASVAVDRDTAIRFPGEKLILVQSAFTQTRRADPSLETAAWFVCTEEDVESKAWSRSRPFAGAAAGIKKLAAEASARLELGGRVDAVDVLSIFTPSTAQYDFVIHLEPEVLSRYAYSIGASASVWQDANGDCSSRLGSQPRPGFDAGEAFVLQLQQLYQDSFRLFHDGHGGTIIGGSWNPHLRDQSRKYRVALGFSARPVAGNGDQVKLNVPGVLAEIERLGAGLVKRIELLR</sequence>
<dbReference type="Pfam" id="PF17405">
    <property type="entry name" value="Nrap_D4"/>
    <property type="match status" value="1"/>
</dbReference>
<comment type="subcellular location">
    <subcellularLocation>
        <location evidence="1">Nucleus</location>
        <location evidence="1">Nucleolus</location>
    </subcellularLocation>
</comment>
<dbReference type="InterPro" id="IPR005554">
    <property type="entry name" value="NOL6/Upt22"/>
</dbReference>
<keyword evidence="4" id="KW-0539">Nucleus</keyword>
<proteinExistence type="inferred from homology"/>
<dbReference type="Pfam" id="PF17407">
    <property type="entry name" value="Nrap_D6"/>
    <property type="match status" value="1"/>
</dbReference>
<reference evidence="12" key="1">
    <citation type="journal article" date="2023" name="PhytoFront">
        <title>Draft Genome Resources of Seven Strains of Tilletia horrida, Causal Agent of Kernel Smut of Rice.</title>
        <authorList>
            <person name="Khanal S."/>
            <person name="Antony Babu S."/>
            <person name="Zhou X.G."/>
        </authorList>
    </citation>
    <scope>NUCLEOTIDE SEQUENCE</scope>
    <source>
        <strain evidence="12">TX3</strain>
    </source>
</reference>
<feature type="domain" description="Nrap protein" evidence="11">
    <location>
        <begin position="1189"/>
        <end position="1320"/>
    </location>
</feature>
<feature type="region of interest" description="Disordered" evidence="5">
    <location>
        <begin position="1"/>
        <end position="137"/>
    </location>
</feature>
<feature type="domain" description="Nrap protein" evidence="8">
    <location>
        <begin position="608"/>
        <end position="762"/>
    </location>
</feature>
<dbReference type="InterPro" id="IPR035082">
    <property type="entry name" value="Nrap_D1"/>
</dbReference>
<dbReference type="Gene3D" id="1.10.1410.10">
    <property type="match status" value="2"/>
</dbReference>
<dbReference type="Pfam" id="PF17406">
    <property type="entry name" value="Nrap_D5"/>
    <property type="match status" value="1"/>
</dbReference>
<feature type="domain" description="Nrap protein" evidence="9">
    <location>
        <begin position="798"/>
        <end position="996"/>
    </location>
</feature>
<evidence type="ECO:0000256" key="2">
    <source>
        <dbReference type="ARBA" id="ARBA00006674"/>
    </source>
</evidence>
<evidence type="ECO:0000256" key="1">
    <source>
        <dbReference type="ARBA" id="ARBA00004604"/>
    </source>
</evidence>
<dbReference type="GO" id="GO:0034456">
    <property type="term" value="C:UTP-C complex"/>
    <property type="evidence" value="ECO:0007669"/>
    <property type="project" value="TreeGrafter"/>
</dbReference>
<dbReference type="EMBL" id="JAPDMQ010000266">
    <property type="protein sequence ID" value="KAK0528688.1"/>
    <property type="molecule type" value="Genomic_DNA"/>
</dbReference>
<evidence type="ECO:0000313" key="13">
    <source>
        <dbReference type="Proteomes" id="UP001176521"/>
    </source>
</evidence>
<protein>
    <submittedName>
        <fullName evidence="12">U3 snoRNP protein</fullName>
    </submittedName>
</protein>
<evidence type="ECO:0000259" key="6">
    <source>
        <dbReference type="Pfam" id="PF03813"/>
    </source>
</evidence>
<name>A0AAN6G997_9BASI</name>
<dbReference type="InterPro" id="IPR035371">
    <property type="entry name" value="Nrap_D6"/>
</dbReference>
<dbReference type="InterPro" id="IPR035368">
    <property type="entry name" value="Nrap_D3"/>
</dbReference>
<dbReference type="Pfam" id="PF17404">
    <property type="entry name" value="Nrap_D3"/>
    <property type="match status" value="1"/>
</dbReference>
<gene>
    <name evidence="12" type="primary">UTP22</name>
    <name evidence="12" type="ORF">OC842_004480</name>
</gene>
<comment type="caution">
    <text evidence="12">The sequence shown here is derived from an EMBL/GenBank/DDBJ whole genome shotgun (WGS) entry which is preliminary data.</text>
</comment>
<dbReference type="InterPro" id="IPR035370">
    <property type="entry name" value="Nrap_D5"/>
</dbReference>
<dbReference type="GO" id="GO:0006364">
    <property type="term" value="P:rRNA processing"/>
    <property type="evidence" value="ECO:0007669"/>
    <property type="project" value="TreeGrafter"/>
</dbReference>
<feature type="domain" description="Nrap protein" evidence="6">
    <location>
        <begin position="269"/>
        <end position="421"/>
    </location>
</feature>
<dbReference type="PANTHER" id="PTHR17972:SF0">
    <property type="entry name" value="NUCLEOLAR PROTEIN 6"/>
    <property type="match status" value="1"/>
</dbReference>
<feature type="compositionally biased region" description="Acidic residues" evidence="5">
    <location>
        <begin position="41"/>
        <end position="65"/>
    </location>
</feature>
<evidence type="ECO:0000259" key="10">
    <source>
        <dbReference type="Pfam" id="PF17406"/>
    </source>
</evidence>
<dbReference type="GO" id="GO:0003723">
    <property type="term" value="F:RNA binding"/>
    <property type="evidence" value="ECO:0007669"/>
    <property type="project" value="UniProtKB-KW"/>
</dbReference>
<evidence type="ECO:0000259" key="11">
    <source>
        <dbReference type="Pfam" id="PF17407"/>
    </source>
</evidence>
<dbReference type="GO" id="GO:0006409">
    <property type="term" value="P:tRNA export from nucleus"/>
    <property type="evidence" value="ECO:0007669"/>
    <property type="project" value="TreeGrafter"/>
</dbReference>
<comment type="similarity">
    <text evidence="2">Belongs to the NRAP family.</text>
</comment>
<dbReference type="InterPro" id="IPR035367">
    <property type="entry name" value="Nrap_D2"/>
</dbReference>
<dbReference type="PANTHER" id="PTHR17972">
    <property type="entry name" value="NUCLEOLAR RNA-ASSOCIATED PROTEIN"/>
    <property type="match status" value="1"/>
</dbReference>
<feature type="compositionally biased region" description="Acidic residues" evidence="5">
    <location>
        <begin position="81"/>
        <end position="104"/>
    </location>
</feature>
<dbReference type="GO" id="GO:0032040">
    <property type="term" value="C:small-subunit processome"/>
    <property type="evidence" value="ECO:0007669"/>
    <property type="project" value="TreeGrafter"/>
</dbReference>
<dbReference type="Pfam" id="PF03813">
    <property type="entry name" value="Nrap"/>
    <property type="match status" value="1"/>
</dbReference>
<evidence type="ECO:0000256" key="3">
    <source>
        <dbReference type="ARBA" id="ARBA00022884"/>
    </source>
</evidence>
<evidence type="ECO:0000256" key="5">
    <source>
        <dbReference type="SAM" id="MobiDB-lite"/>
    </source>
</evidence>
<evidence type="ECO:0000259" key="7">
    <source>
        <dbReference type="Pfam" id="PF17403"/>
    </source>
</evidence>
<dbReference type="Proteomes" id="UP001176521">
    <property type="component" value="Unassembled WGS sequence"/>
</dbReference>
<evidence type="ECO:0000256" key="4">
    <source>
        <dbReference type="ARBA" id="ARBA00023242"/>
    </source>
</evidence>
<dbReference type="Gene3D" id="3.30.70.3030">
    <property type="match status" value="1"/>
</dbReference>
<keyword evidence="13" id="KW-1185">Reference proteome</keyword>